<comment type="caution">
    <text evidence="1">The sequence shown here is derived from an EMBL/GenBank/DDBJ whole genome shotgun (WGS) entry which is preliminary data.</text>
</comment>
<sequence length="79" mass="9198">MLTKQNTNNDVTSTDIENRAHTILLEYMESKLNMQNYLIDHNTRYIDLYLGAQADYIVQVENELSSNKSILEQMQNVAM</sequence>
<protein>
    <submittedName>
        <fullName evidence="1">Uncharacterized protein</fullName>
    </submittedName>
</protein>
<reference evidence="1" key="1">
    <citation type="submission" date="2021-02" db="EMBL/GenBank/DDBJ databases">
        <authorList>
            <person name="Nowell W R."/>
        </authorList>
    </citation>
    <scope>NUCLEOTIDE SEQUENCE</scope>
</reference>
<dbReference type="AlphaFoldDB" id="A0A814CM22"/>
<dbReference type="EMBL" id="CAJNOO010000434">
    <property type="protein sequence ID" value="CAF0942172.1"/>
    <property type="molecule type" value="Genomic_DNA"/>
</dbReference>
<accession>A0A814CM22</accession>
<evidence type="ECO:0000313" key="1">
    <source>
        <dbReference type="EMBL" id="CAF0942172.1"/>
    </source>
</evidence>
<name>A0A814CM22_9BILA</name>
<dbReference type="Proteomes" id="UP000663882">
    <property type="component" value="Unassembled WGS sequence"/>
</dbReference>
<gene>
    <name evidence="1" type="ORF">RFH988_LOCUS11146</name>
</gene>
<proteinExistence type="predicted"/>
<evidence type="ECO:0000313" key="2">
    <source>
        <dbReference type="Proteomes" id="UP000663882"/>
    </source>
</evidence>
<organism evidence="1 2">
    <name type="scientific">Rotaria sordida</name>
    <dbReference type="NCBI Taxonomy" id="392033"/>
    <lineage>
        <taxon>Eukaryota</taxon>
        <taxon>Metazoa</taxon>
        <taxon>Spiralia</taxon>
        <taxon>Gnathifera</taxon>
        <taxon>Rotifera</taxon>
        <taxon>Eurotatoria</taxon>
        <taxon>Bdelloidea</taxon>
        <taxon>Philodinida</taxon>
        <taxon>Philodinidae</taxon>
        <taxon>Rotaria</taxon>
    </lineage>
</organism>